<dbReference type="GO" id="GO:0072659">
    <property type="term" value="P:protein localization to plasma membrane"/>
    <property type="evidence" value="ECO:0007669"/>
    <property type="project" value="TreeGrafter"/>
</dbReference>
<evidence type="ECO:0000256" key="4">
    <source>
        <dbReference type="SAM" id="Coils"/>
    </source>
</evidence>
<comment type="caution">
    <text evidence="7">The sequence shown here is derived from an EMBL/GenBank/DDBJ whole genome shotgun (WGS) entry which is preliminary data.</text>
</comment>
<protein>
    <submittedName>
        <fullName evidence="7">Tetratricopeptide repeat protein 7B</fullName>
    </submittedName>
</protein>
<dbReference type="InterPro" id="IPR051722">
    <property type="entry name" value="Endocytosis_PI4K-reg_protein"/>
</dbReference>
<dbReference type="PANTHER" id="PTHR23083:SF464">
    <property type="entry name" value="TETRATRICOPEPTIDE REPEAT DOMAIN 7, ISOFORM A"/>
    <property type="match status" value="1"/>
</dbReference>
<evidence type="ECO:0000313" key="8">
    <source>
        <dbReference type="Proteomes" id="UP001152320"/>
    </source>
</evidence>
<evidence type="ECO:0000256" key="3">
    <source>
        <dbReference type="PROSITE-ProRule" id="PRU00339"/>
    </source>
</evidence>
<evidence type="ECO:0000256" key="2">
    <source>
        <dbReference type="ARBA" id="ARBA00038251"/>
    </source>
</evidence>
<dbReference type="InterPro" id="IPR011990">
    <property type="entry name" value="TPR-like_helical_dom_sf"/>
</dbReference>
<keyword evidence="4" id="KW-0175">Coiled coil</keyword>
<evidence type="ECO:0000256" key="1">
    <source>
        <dbReference type="ARBA" id="ARBA00002550"/>
    </source>
</evidence>
<feature type="region of interest" description="Disordered" evidence="5">
    <location>
        <begin position="280"/>
        <end position="323"/>
    </location>
</feature>
<dbReference type="EMBL" id="JAIZAY010000003">
    <property type="protein sequence ID" value="KAJ8045207.1"/>
    <property type="molecule type" value="Genomic_DNA"/>
</dbReference>
<dbReference type="Gene3D" id="1.25.40.10">
    <property type="entry name" value="Tetratricopeptide repeat domain"/>
    <property type="match status" value="2"/>
</dbReference>
<proteinExistence type="inferred from homology"/>
<keyword evidence="3" id="KW-0802">TPR repeat</keyword>
<feature type="coiled-coil region" evidence="4">
    <location>
        <begin position="1"/>
        <end position="28"/>
    </location>
</feature>
<comment type="similarity">
    <text evidence="2">Belongs to the YPP1 family.</text>
</comment>
<dbReference type="Pfam" id="PF19440">
    <property type="entry name" value="TTC7_N"/>
    <property type="match status" value="1"/>
</dbReference>
<accession>A0A9Q1HDA2</accession>
<dbReference type="GO" id="GO:0005886">
    <property type="term" value="C:plasma membrane"/>
    <property type="evidence" value="ECO:0007669"/>
    <property type="project" value="TreeGrafter"/>
</dbReference>
<keyword evidence="8" id="KW-1185">Reference proteome</keyword>
<gene>
    <name evidence="7" type="ORF">HOLleu_08161</name>
</gene>
<feature type="compositionally biased region" description="Basic and acidic residues" evidence="5">
    <location>
        <begin position="283"/>
        <end position="293"/>
    </location>
</feature>
<feature type="repeat" description="TPR" evidence="3">
    <location>
        <begin position="779"/>
        <end position="812"/>
    </location>
</feature>
<name>A0A9Q1HDA2_HOLLE</name>
<feature type="repeat" description="TPR" evidence="3">
    <location>
        <begin position="745"/>
        <end position="778"/>
    </location>
</feature>
<sequence length="859" mass="95930">MAASKKVASRLENEIEKYRAECNWEKLKEIVSQKKTKTQGIEVLSHLVNGEYRLEEYLLRHPPTTINPKTAAPDLEEARSHLNQVVKAGVKNSCYKDALLLLAKLHFALGEIEETSKLLEKVKLDEICQQDLPCTKMKLVAEGYAIKGMVMELQLTSEEEGKRDKATEDNIIAMYEKAGDLAMYYLQEADKIRYGSGTVMTISSTGAHTSHLAGPVLETAVQRAPLLHIQQGNLNKGINRFRQILKAVEVRTTQNIRTTIARELAEVLLRGVCQQAYTQPSLENRDEKPDVHQRRSSSLGGSLSSLRTSSSKGSLKPKMYTTDSRPSHCPAEFLFVPKTVDEEALLLLLLSEVQVNRDVVFNRTAEHASGREHSYLHATAVYDLLAIALSRRAQYNLLSEALDRTMKFSFQELHMWQQFGLALLSAGKYTRALLVFQECLRLDPDDTTILMHAAKVCLQHLHKMDEGIIFAQRLVDLNPDNTFLLSRGYLMLGLGYGMKSTEAALHQERKENQKEALQFFKLATSSDPEDFLLHFHTALQLALSRQIPEALQSVHKALTLNPDHAPSYHLLALLLSAQKHYSEALSTIQVACKEFPQDFGLQFTKVVVEEVCKGPEEALMTCKQLLEMWKENHDSVIPSVENPGGTDPDRVASEKRSIVQMGLSEYIDRTDAGSVHNSVAASKVEQALSEVASSSSYLIKSGSPHLNRIQGQIWLMTAELFLSLNKPEDAKNCVNEAALMTPLSHRLLYVRGLIQESLGNYTEARACYDSALAINPSHIKSLQNLGKLHMELGNLEMAERVLRSAVNKDPTAHKAWLTLGKVLEAQGEFKNASNCLMTGLELEATSPILPFTTIPRIIT</sequence>
<dbReference type="InterPro" id="IPR019734">
    <property type="entry name" value="TPR_rpt"/>
</dbReference>
<dbReference type="Proteomes" id="UP001152320">
    <property type="component" value="Chromosome 3"/>
</dbReference>
<organism evidence="7 8">
    <name type="scientific">Holothuria leucospilota</name>
    <name type="common">Black long sea cucumber</name>
    <name type="synonym">Mertensiothuria leucospilota</name>
    <dbReference type="NCBI Taxonomy" id="206669"/>
    <lineage>
        <taxon>Eukaryota</taxon>
        <taxon>Metazoa</taxon>
        <taxon>Echinodermata</taxon>
        <taxon>Eleutherozoa</taxon>
        <taxon>Echinozoa</taxon>
        <taxon>Holothuroidea</taxon>
        <taxon>Aspidochirotacea</taxon>
        <taxon>Aspidochirotida</taxon>
        <taxon>Holothuriidae</taxon>
        <taxon>Holothuria</taxon>
    </lineage>
</organism>
<dbReference type="InterPro" id="IPR045819">
    <property type="entry name" value="TTC7_N"/>
</dbReference>
<feature type="repeat" description="TPR" evidence="3">
    <location>
        <begin position="413"/>
        <end position="446"/>
    </location>
</feature>
<dbReference type="OrthoDB" id="29013at2759"/>
<reference evidence="7" key="1">
    <citation type="submission" date="2021-10" db="EMBL/GenBank/DDBJ databases">
        <title>Tropical sea cucumber genome reveals ecological adaptation and Cuvierian tubules defense mechanism.</title>
        <authorList>
            <person name="Chen T."/>
        </authorList>
    </citation>
    <scope>NUCLEOTIDE SEQUENCE</scope>
    <source>
        <strain evidence="7">Nanhai2018</strain>
        <tissue evidence="7">Muscle</tissue>
    </source>
</reference>
<comment type="function">
    <text evidence="1">Involved in endocytosis.</text>
</comment>
<dbReference type="GO" id="GO:0046854">
    <property type="term" value="P:phosphatidylinositol phosphate biosynthetic process"/>
    <property type="evidence" value="ECO:0007669"/>
    <property type="project" value="TreeGrafter"/>
</dbReference>
<dbReference type="PANTHER" id="PTHR23083">
    <property type="entry name" value="TETRATRICOPEPTIDE REPEAT PROTEIN, TPR"/>
    <property type="match status" value="1"/>
</dbReference>
<dbReference type="Pfam" id="PF13432">
    <property type="entry name" value="TPR_16"/>
    <property type="match status" value="3"/>
</dbReference>
<feature type="compositionally biased region" description="Low complexity" evidence="5">
    <location>
        <begin position="296"/>
        <end position="314"/>
    </location>
</feature>
<feature type="domain" description="Tetratricopeptide repeat protein 7 N-terminal" evidence="6">
    <location>
        <begin position="3"/>
        <end position="402"/>
    </location>
</feature>
<evidence type="ECO:0000256" key="5">
    <source>
        <dbReference type="SAM" id="MobiDB-lite"/>
    </source>
</evidence>
<evidence type="ECO:0000259" key="6">
    <source>
        <dbReference type="Pfam" id="PF19440"/>
    </source>
</evidence>
<evidence type="ECO:0000313" key="7">
    <source>
        <dbReference type="EMBL" id="KAJ8045207.1"/>
    </source>
</evidence>
<dbReference type="PROSITE" id="PS50005">
    <property type="entry name" value="TPR"/>
    <property type="match status" value="3"/>
</dbReference>
<dbReference type="SUPFAM" id="SSF48452">
    <property type="entry name" value="TPR-like"/>
    <property type="match status" value="2"/>
</dbReference>
<dbReference type="AlphaFoldDB" id="A0A9Q1HDA2"/>
<dbReference type="SMART" id="SM00028">
    <property type="entry name" value="TPR"/>
    <property type="match status" value="8"/>
</dbReference>